<reference evidence="1 2" key="1">
    <citation type="journal article" date="2020" name="IScience">
        <title>Genome Sequencing of the Endangered Kingdonia uniflora (Circaeasteraceae, Ranunculales) Reveals Potential Mechanisms of Evolutionary Specialization.</title>
        <authorList>
            <person name="Sun Y."/>
            <person name="Deng T."/>
            <person name="Zhang A."/>
            <person name="Moore M.J."/>
            <person name="Landis J.B."/>
            <person name="Lin N."/>
            <person name="Zhang H."/>
            <person name="Zhang X."/>
            <person name="Huang J."/>
            <person name="Zhang X."/>
            <person name="Sun H."/>
            <person name="Wang H."/>
        </authorList>
    </citation>
    <scope>NUCLEOTIDE SEQUENCE [LARGE SCALE GENOMIC DNA]</scope>
    <source>
        <strain evidence="1">TB1705</strain>
        <tissue evidence="1">Leaf</tissue>
    </source>
</reference>
<accession>A0A7J7LFC6</accession>
<evidence type="ECO:0000313" key="1">
    <source>
        <dbReference type="EMBL" id="KAF6141268.1"/>
    </source>
</evidence>
<comment type="caution">
    <text evidence="1">The sequence shown here is derived from an EMBL/GenBank/DDBJ whole genome shotgun (WGS) entry which is preliminary data.</text>
</comment>
<proteinExistence type="predicted"/>
<name>A0A7J7LFC6_9MAGN</name>
<dbReference type="AlphaFoldDB" id="A0A7J7LFC6"/>
<gene>
    <name evidence="1" type="ORF">GIB67_024352</name>
</gene>
<evidence type="ECO:0000313" key="2">
    <source>
        <dbReference type="Proteomes" id="UP000541444"/>
    </source>
</evidence>
<dbReference type="EMBL" id="JACGCM010002329">
    <property type="protein sequence ID" value="KAF6141268.1"/>
    <property type="molecule type" value="Genomic_DNA"/>
</dbReference>
<feature type="non-terminal residue" evidence="1">
    <location>
        <position position="1"/>
    </location>
</feature>
<dbReference type="Proteomes" id="UP000541444">
    <property type="component" value="Unassembled WGS sequence"/>
</dbReference>
<organism evidence="1 2">
    <name type="scientific">Kingdonia uniflora</name>
    <dbReference type="NCBI Taxonomy" id="39325"/>
    <lineage>
        <taxon>Eukaryota</taxon>
        <taxon>Viridiplantae</taxon>
        <taxon>Streptophyta</taxon>
        <taxon>Embryophyta</taxon>
        <taxon>Tracheophyta</taxon>
        <taxon>Spermatophyta</taxon>
        <taxon>Magnoliopsida</taxon>
        <taxon>Ranunculales</taxon>
        <taxon>Circaeasteraceae</taxon>
        <taxon>Kingdonia</taxon>
    </lineage>
</organism>
<sequence length="97" mass="11600">ANITRDRIFSNNQKLQPRVLIDPLHINKYQNITEDHYKDSSKPDIVTFLINVTNGHIIRPIKEYLQIRIQDDYYHLQNSERRYSTSFSLCNSQHLNK</sequence>
<protein>
    <submittedName>
        <fullName evidence="1">Uncharacterized protein</fullName>
    </submittedName>
</protein>
<keyword evidence="2" id="KW-1185">Reference proteome</keyword>
<feature type="non-terminal residue" evidence="1">
    <location>
        <position position="97"/>
    </location>
</feature>